<name>A0A644WWS0_9ZZZZ</name>
<dbReference type="EMBL" id="VSSQ01001391">
    <property type="protein sequence ID" value="MPM07928.1"/>
    <property type="molecule type" value="Genomic_DNA"/>
</dbReference>
<accession>A0A644WWS0</accession>
<organism evidence="1">
    <name type="scientific">bioreactor metagenome</name>
    <dbReference type="NCBI Taxonomy" id="1076179"/>
    <lineage>
        <taxon>unclassified sequences</taxon>
        <taxon>metagenomes</taxon>
        <taxon>ecological metagenomes</taxon>
    </lineage>
</organism>
<sequence>MKVLLFRDGQDGVIQHLPGEYPWPELCDLLGGEIDTTPINGRLALVTRRDMKALDLPQYYFFRRYGQADRPIYGDCAVIAVRADGTLTDISTFGMMQAAIAISMTCVRKGAWNG</sequence>
<proteinExistence type="predicted"/>
<evidence type="ECO:0000313" key="1">
    <source>
        <dbReference type="EMBL" id="MPM07928.1"/>
    </source>
</evidence>
<gene>
    <name evidence="1" type="ORF">SDC9_54239</name>
</gene>
<protein>
    <submittedName>
        <fullName evidence="1">Uncharacterized protein</fullName>
    </submittedName>
</protein>
<dbReference type="AlphaFoldDB" id="A0A644WWS0"/>
<comment type="caution">
    <text evidence="1">The sequence shown here is derived from an EMBL/GenBank/DDBJ whole genome shotgun (WGS) entry which is preliminary data.</text>
</comment>
<reference evidence="1" key="1">
    <citation type="submission" date="2019-08" db="EMBL/GenBank/DDBJ databases">
        <authorList>
            <person name="Kucharzyk K."/>
            <person name="Murdoch R.W."/>
            <person name="Higgins S."/>
            <person name="Loffler F."/>
        </authorList>
    </citation>
    <scope>NUCLEOTIDE SEQUENCE</scope>
</reference>